<feature type="region of interest" description="Disordered" evidence="1">
    <location>
        <begin position="1"/>
        <end position="63"/>
    </location>
</feature>
<evidence type="ECO:0000313" key="3">
    <source>
        <dbReference type="EMBL" id="KAK7378805.1"/>
    </source>
</evidence>
<gene>
    <name evidence="3" type="ORF">VNO80_04253</name>
</gene>
<feature type="compositionally biased region" description="Basic and acidic residues" evidence="1">
    <location>
        <begin position="46"/>
        <end position="63"/>
    </location>
</feature>
<evidence type="ECO:0008006" key="5">
    <source>
        <dbReference type="Google" id="ProtNLM"/>
    </source>
</evidence>
<keyword evidence="2" id="KW-1133">Transmembrane helix</keyword>
<comment type="caution">
    <text evidence="3">The sequence shown here is derived from an EMBL/GenBank/DDBJ whole genome shotgun (WGS) entry which is preliminary data.</text>
</comment>
<dbReference type="AlphaFoldDB" id="A0AAN9NUJ9"/>
<keyword evidence="4" id="KW-1185">Reference proteome</keyword>
<accession>A0AAN9NUJ9</accession>
<dbReference type="PANTHER" id="PTHR37741:SF1">
    <property type="entry name" value="TRANSMEMBRANE PROTEIN"/>
    <property type="match status" value="1"/>
</dbReference>
<evidence type="ECO:0000256" key="2">
    <source>
        <dbReference type="SAM" id="Phobius"/>
    </source>
</evidence>
<feature type="transmembrane region" description="Helical" evidence="2">
    <location>
        <begin position="71"/>
        <end position="90"/>
    </location>
</feature>
<protein>
    <recommendedName>
        <fullName evidence="5">Transmembrane protein</fullName>
    </recommendedName>
</protein>
<dbReference type="EMBL" id="JAYMYR010000002">
    <property type="protein sequence ID" value="KAK7378805.1"/>
    <property type="molecule type" value="Genomic_DNA"/>
</dbReference>
<keyword evidence="2" id="KW-0812">Transmembrane</keyword>
<dbReference type="Proteomes" id="UP001374584">
    <property type="component" value="Unassembled WGS sequence"/>
</dbReference>
<organism evidence="3 4">
    <name type="scientific">Phaseolus coccineus</name>
    <name type="common">Scarlet runner bean</name>
    <name type="synonym">Phaseolus multiflorus</name>
    <dbReference type="NCBI Taxonomy" id="3886"/>
    <lineage>
        <taxon>Eukaryota</taxon>
        <taxon>Viridiplantae</taxon>
        <taxon>Streptophyta</taxon>
        <taxon>Embryophyta</taxon>
        <taxon>Tracheophyta</taxon>
        <taxon>Spermatophyta</taxon>
        <taxon>Magnoliopsida</taxon>
        <taxon>eudicotyledons</taxon>
        <taxon>Gunneridae</taxon>
        <taxon>Pentapetalae</taxon>
        <taxon>rosids</taxon>
        <taxon>fabids</taxon>
        <taxon>Fabales</taxon>
        <taxon>Fabaceae</taxon>
        <taxon>Papilionoideae</taxon>
        <taxon>50 kb inversion clade</taxon>
        <taxon>NPAAA clade</taxon>
        <taxon>indigoferoid/millettioid clade</taxon>
        <taxon>Phaseoleae</taxon>
        <taxon>Phaseolus</taxon>
    </lineage>
</organism>
<sequence>MGSPPVSSDISFPPADLDEELNTASSGNNVHLEVDPVSSEVAATQKSKEQAMAKQEKKEGKKKDGLQTLKSAIIVSGIIVAVAGVAFAVTKKLREK</sequence>
<dbReference type="PANTHER" id="PTHR37741">
    <property type="entry name" value="TRANSMEMBRANE PROTEIN"/>
    <property type="match status" value="1"/>
</dbReference>
<feature type="compositionally biased region" description="Polar residues" evidence="1">
    <location>
        <begin position="1"/>
        <end position="10"/>
    </location>
</feature>
<reference evidence="3 4" key="1">
    <citation type="submission" date="2024-01" db="EMBL/GenBank/DDBJ databases">
        <title>The genomes of 5 underutilized Papilionoideae crops provide insights into root nodulation and disease resistanc.</title>
        <authorList>
            <person name="Jiang F."/>
        </authorList>
    </citation>
    <scope>NUCLEOTIDE SEQUENCE [LARGE SCALE GENOMIC DNA]</scope>
    <source>
        <strain evidence="3">JINMINGXINNONG_FW02</strain>
        <tissue evidence="3">Leaves</tissue>
    </source>
</reference>
<evidence type="ECO:0000256" key="1">
    <source>
        <dbReference type="SAM" id="MobiDB-lite"/>
    </source>
</evidence>
<keyword evidence="2" id="KW-0472">Membrane</keyword>
<proteinExistence type="predicted"/>
<evidence type="ECO:0000313" key="4">
    <source>
        <dbReference type="Proteomes" id="UP001374584"/>
    </source>
</evidence>
<name>A0AAN9NUJ9_PHACN</name>